<dbReference type="Gene3D" id="3.90.70.10">
    <property type="entry name" value="Cysteine proteinases"/>
    <property type="match status" value="1"/>
</dbReference>
<name>A0A0D1ZBH0_EXOME</name>
<dbReference type="InterPro" id="IPR021905">
    <property type="entry name" value="DUF3517"/>
</dbReference>
<dbReference type="PANTHER" id="PTHR24006:SF827">
    <property type="entry name" value="UBIQUITIN CARBOXYL-TERMINAL HYDROLASE 34"/>
    <property type="match status" value="1"/>
</dbReference>
<sequence>MPNTLSDSSVRNRSDSTADSGMPEHEHKRPRLSDSKLDGTQVMSDLHVSAGPAAPSTSEIVSRPNKTPQRDKTPPVQSESSPPSVTVLSPTSKVTINTRPLSALSLTQAVQSGGGDMPNVECSSSDHQLSASSDTPPDVNTPQSTSHEPADIPETISISSSPSKSPEIEVAEIEDYDQDPAHTRWTSRIGGSASIPLFSQTIQPGHVYRTFPYAADVAPGNASRTVIRIQDIFQHAGGQEGEIFVLVKNWLTDFVSKCTHFPAILLDDDREFWNRVPGLVEGLLRRQTGPPARARIEDLVDFFVAYAHLTKLLMEHDIQMLSRLKDDSDLTRLRTLNTASAPYLQPLIWILQTPIPFYEAINRVHAFDIARFHINIVDKVTDPAGINLLTTASNFLLVLSSKLAKRQDLFRQYLNVLNAVWHVMRIAITPPLDVQLPRPVQIDHVRKVSEKILLNADAALQNAVVKQLSWLNLDTAPKLIELINPMMIIIAVEVPQIGQDIVSSAGVGFADSDLTDLPSTMPYAWKFKTLRKFITNGRMELRVFGVDIMSADLVYVFNHIIDGKLTPSNAVTNPLVRFLANFIKETRLVEYIVGVDSHPQIIRRAHNVVGFLCVSGTYSDSTTDEIWKHIVEGQDIRTVHEVFNLLRTCFNVYSLAAEYYICQKLCAFPFERLDETIVSFIIQLFDSIRANVGFRPNPNMLPIGAVTRQLCIRLLREAAVEENLLLDYSLIIRREFPQQLNFLVNLGQAGNSIDDDEVRNIFSEIASDVKAHNRFAGGDLLVLGTLVQTLPKDDLSALVKDLDLTSALVEEIVQIGNNLDPTCPSLVTETIYEIRARALHCLILRLPSTFTPELIEALWKSFFTSQQVLPSVRAKSWTTLCNALRERAPDDHNIVLDRIINTHMQHLQPQDYCEPLLEFMKLSMRHLSRNLSHQQNPPSDGVVFIPGMDRLWKVMLEAPPNTIENEATDYIIQQYLDHDLIMRQSKATIDATHASLVDRCVQQVIASASRLKSFTDGTVLGEDEPIVVIASESEVRAEELCFDRSLLFLRKFLEAIKGHPHYGLISSPVPSFPEFPNKKGETLDLNIQIFGSKHVSERMQKISTGRDNTGDELHKYLSDASGFSKFTVFHIGQKIILEQENTTLHDLKMWTGLLMVKKDPNSTEVIRTRSARASSPVDSKVMHHFDELYGLLDSEERLAREVYSFLSLFSAQTEVVSMVRSMTRSAADVLPPEKPFKLLYCARALRSCIEYESFSSDPDARFLVYGVQVITSTLPSLDLSPAQDSLRNSIVHSLLEALLLAFRAKVPTGDSLQYIQNHQDFVAQVTRLCSFAVDNNCVDPDLSASVMARLVLETFIEASLHDDRVWNCVDLQNKLQNILMTIVNDVRPDVRHTLLDVILMLTGGAGSKILLKVNNPRAPRSRFPATSIEACLSHLWTALVEILPVACLQPQTSGEMCESMLSIIKRIGKSFAVDALSQYLKTWSSILLDHQHIETVGQPLADFVVAGLAKLLLECCKLLNAVHKLPPSTKLIEDIITGFLFPPLSGSKGIIQGTTNLPMLDSNVRESLYSLVLILCQEADDFQVVIAKLGDDLLPQDLFEPLWGNDRQQLRTEVGYAGLRNLSNTCYLNSLFSQLFMNVEFREIFLNSRILDRAKPGLVLELAKVFAFMQNSYEKCVDPVTAVEAITTYDGEQIDVSVQMDVDEFFNLLFDRLEGQIDGPYRDVFKSIYGGQLVQQIKSRECEHISERLEPFSAVQVEIKGKAKLEDSLRAYVEGEVLQGENKYSCTSCGRHVDAVKRSCLKEVPDHLIFNLKRFDYDIMTGMRTKVNDEFRFPDILDMAPYTLARLSEDDQSEEPDQFELTGIIVHSGTADSGHYYSYIRQRPSAKDVADSWVQFNDQDVTTFDATQMREQCFGGVTESYYNLPKFYNAYMLFYQRTSSISKIAQRYHTHDFVNPIRLPLPSSMDRHIAQTNELYLRSYCAQDGTHAKFIFQLFERLRAHSEQCSAEHTLETNMLEMVLDYIREVSSRWKDLPFVEDTMKSIQACVEQCPRCTQYVAEWLEGPRILEDVIVRSPYLVVRKAFAGLMTTTASRLHDLRMNVKFDEDDDEDDEEDSLSEKHLNWLESCVSQLARLWDVVSKNGRCWGEYFFILNGIQKLGDDELAMVLNGGFIEKCYEMAMVHLNSPVDYPISRKLKARYSAYLNARDKNRTFNHSIVFRLLVNLLTRVDLSLMPSGEVRIVDPKIGLSKNELEILGIINVPSQFEWLRRLLAGRTNIIAIDDIIECFSRDRLLAVPVKEVILAGLNDKLINMAVNFLRPALVFVQHCTSDDQTMDLVQGTLDSIQTVGVEYSRDYHEFVEALLQVENANLGHERGFLVEVVVNHVHCWAPTFLAAPLDPHANVQLATVGLLRQYLFNPLQRADGQDVQEYRRLRHLVRELAVGCCTFVQTTFLNNRGRDDLTIQPGQVNQMIEVVDVCSLHFDAEDPADEERLVDLQQTMAALRSKAENSAEAMSTAEWQENSSDLAEVSGQEDDYVSTSP</sequence>
<dbReference type="PROSITE" id="PS00973">
    <property type="entry name" value="USP_2"/>
    <property type="match status" value="1"/>
</dbReference>
<evidence type="ECO:0000259" key="2">
    <source>
        <dbReference type="PROSITE" id="PS50235"/>
    </source>
</evidence>
<dbReference type="FunFam" id="3.90.70.10:FF:000022">
    <property type="entry name" value="Ubiquitin carboxyl-terminal hydrolase 24"/>
    <property type="match status" value="1"/>
</dbReference>
<dbReference type="HOGENOM" id="CLU_228178_0_0_1"/>
<dbReference type="GO" id="GO:0005829">
    <property type="term" value="C:cytosol"/>
    <property type="evidence" value="ECO:0007669"/>
    <property type="project" value="TreeGrafter"/>
</dbReference>
<dbReference type="InterPro" id="IPR001394">
    <property type="entry name" value="Peptidase_C19_UCH"/>
</dbReference>
<feature type="compositionally biased region" description="Low complexity" evidence="1">
    <location>
        <begin position="123"/>
        <end position="133"/>
    </location>
</feature>
<reference evidence="3 4" key="1">
    <citation type="submission" date="2015-01" db="EMBL/GenBank/DDBJ databases">
        <title>The Genome Sequence of Exophiala mesophila CBS40295.</title>
        <authorList>
            <consortium name="The Broad Institute Genomics Platform"/>
            <person name="Cuomo C."/>
            <person name="de Hoog S."/>
            <person name="Gorbushina A."/>
            <person name="Stielow B."/>
            <person name="Teixiera M."/>
            <person name="Abouelleil A."/>
            <person name="Chapman S.B."/>
            <person name="Priest M."/>
            <person name="Young S.K."/>
            <person name="Wortman J."/>
            <person name="Nusbaum C."/>
            <person name="Birren B."/>
        </authorList>
    </citation>
    <scope>NUCLEOTIDE SEQUENCE [LARGE SCALE GENOMIC DNA]</scope>
    <source>
        <strain evidence="3 4">CBS 40295</strain>
    </source>
</reference>
<dbReference type="OrthoDB" id="420187at2759"/>
<organism evidence="3 4">
    <name type="scientific">Exophiala mesophila</name>
    <name type="common">Black yeast-like fungus</name>
    <dbReference type="NCBI Taxonomy" id="212818"/>
    <lineage>
        <taxon>Eukaryota</taxon>
        <taxon>Fungi</taxon>
        <taxon>Dikarya</taxon>
        <taxon>Ascomycota</taxon>
        <taxon>Pezizomycotina</taxon>
        <taxon>Eurotiomycetes</taxon>
        <taxon>Chaetothyriomycetidae</taxon>
        <taxon>Chaetothyriales</taxon>
        <taxon>Herpotrichiellaceae</taxon>
        <taxon>Exophiala</taxon>
    </lineage>
</organism>
<dbReference type="GeneID" id="27324342"/>
<feature type="region of interest" description="Disordered" evidence="1">
    <location>
        <begin position="2505"/>
        <end position="2541"/>
    </location>
</feature>
<dbReference type="GO" id="GO:0005634">
    <property type="term" value="C:nucleus"/>
    <property type="evidence" value="ECO:0007669"/>
    <property type="project" value="TreeGrafter"/>
</dbReference>
<evidence type="ECO:0000313" key="4">
    <source>
        <dbReference type="Proteomes" id="UP000054302"/>
    </source>
</evidence>
<feature type="region of interest" description="Disordered" evidence="1">
    <location>
        <begin position="110"/>
        <end position="167"/>
    </location>
</feature>
<dbReference type="OMA" id="FSAIQCE"/>
<dbReference type="InterPro" id="IPR028889">
    <property type="entry name" value="USP"/>
</dbReference>
<dbReference type="SUPFAM" id="SSF54001">
    <property type="entry name" value="Cysteine proteinases"/>
    <property type="match status" value="1"/>
</dbReference>
<feature type="region of interest" description="Disordered" evidence="1">
    <location>
        <begin position="1"/>
        <end position="93"/>
    </location>
</feature>
<dbReference type="PANTHER" id="PTHR24006">
    <property type="entry name" value="UBIQUITIN CARBOXYL-TERMINAL HYDROLASE"/>
    <property type="match status" value="1"/>
</dbReference>
<dbReference type="PROSITE" id="PS50235">
    <property type="entry name" value="USP_3"/>
    <property type="match status" value="1"/>
</dbReference>
<proteinExistence type="predicted"/>
<dbReference type="Pfam" id="PF12030">
    <property type="entry name" value="DUF3517"/>
    <property type="match status" value="1"/>
</dbReference>
<feature type="compositionally biased region" description="Polar residues" evidence="1">
    <location>
        <begin position="55"/>
        <end position="67"/>
    </location>
</feature>
<evidence type="ECO:0000256" key="1">
    <source>
        <dbReference type="SAM" id="MobiDB-lite"/>
    </source>
</evidence>
<keyword evidence="4" id="KW-1185">Reference proteome</keyword>
<feature type="compositionally biased region" description="Low complexity" evidence="1">
    <location>
        <begin position="74"/>
        <end position="93"/>
    </location>
</feature>
<feature type="compositionally biased region" description="Acidic residues" evidence="1">
    <location>
        <begin position="2531"/>
        <end position="2541"/>
    </location>
</feature>
<dbReference type="EMBL" id="KN847523">
    <property type="protein sequence ID" value="KIV92017.1"/>
    <property type="molecule type" value="Genomic_DNA"/>
</dbReference>
<dbReference type="GO" id="GO:0016579">
    <property type="term" value="P:protein deubiquitination"/>
    <property type="evidence" value="ECO:0007669"/>
    <property type="project" value="InterPro"/>
</dbReference>
<dbReference type="VEuPathDB" id="FungiDB:PV10_06497"/>
<gene>
    <name evidence="3" type="ORF">PV10_06497</name>
</gene>
<dbReference type="InterPro" id="IPR038765">
    <property type="entry name" value="Papain-like_cys_pep_sf"/>
</dbReference>
<dbReference type="InterPro" id="IPR050164">
    <property type="entry name" value="Peptidase_C19"/>
</dbReference>
<dbReference type="Pfam" id="PF00443">
    <property type="entry name" value="UCH"/>
    <property type="match status" value="1"/>
</dbReference>
<protein>
    <recommendedName>
        <fullName evidence="2">USP domain-containing protein</fullName>
    </recommendedName>
</protein>
<dbReference type="STRING" id="212818.A0A0D1ZBH0"/>
<feature type="compositionally biased region" description="Polar residues" evidence="1">
    <location>
        <begin position="134"/>
        <end position="147"/>
    </location>
</feature>
<dbReference type="InterPro" id="IPR018200">
    <property type="entry name" value="USP_CS"/>
</dbReference>
<evidence type="ECO:0000313" key="3">
    <source>
        <dbReference type="EMBL" id="KIV92017.1"/>
    </source>
</evidence>
<dbReference type="Proteomes" id="UP000054302">
    <property type="component" value="Unassembled WGS sequence"/>
</dbReference>
<feature type="compositionally biased region" description="Low complexity" evidence="1">
    <location>
        <begin position="152"/>
        <end position="165"/>
    </location>
</feature>
<dbReference type="GO" id="GO:0004843">
    <property type="term" value="F:cysteine-type deubiquitinase activity"/>
    <property type="evidence" value="ECO:0007669"/>
    <property type="project" value="InterPro"/>
</dbReference>
<dbReference type="RefSeq" id="XP_016223591.1">
    <property type="nucleotide sequence ID" value="XM_016371298.1"/>
</dbReference>
<feature type="domain" description="USP" evidence="2">
    <location>
        <begin position="1617"/>
        <end position="1938"/>
    </location>
</feature>
<feature type="compositionally biased region" description="Basic and acidic residues" evidence="1">
    <location>
        <begin position="10"/>
        <end position="37"/>
    </location>
</feature>
<dbReference type="CDD" id="cd02659">
    <property type="entry name" value="peptidase_C19C"/>
    <property type="match status" value="1"/>
</dbReference>
<accession>A0A0D1ZBH0</accession>